<evidence type="ECO:0000256" key="5">
    <source>
        <dbReference type="ARBA" id="ARBA00022679"/>
    </source>
</evidence>
<keyword evidence="12" id="KW-0472">Membrane</keyword>
<dbReference type="AlphaFoldDB" id="A0AAD5C4Z1"/>
<dbReference type="InterPro" id="IPR036426">
    <property type="entry name" value="Bulb-type_lectin_dom_sf"/>
</dbReference>
<sequence>NKDDLIVSPNGRFTAGFHQVGENAYVFAVWFTAARTVVWMANRDVPVNGKKTKLSLWKDGNLVLIDAGQHIIWSTQTKSTSSKLELTLNDLDWSRGCEPDQSHLCKKVDDCDFIEMPYTEFYGYDTSFHLNTTLDACKKECLQDSNCKGFNFAPQAGTGLFFCFLKTSLHNGYQMGVYGTMFIKLPKRLVSSFNTTKAIGRSSFSCPQRVVVTPLVRAYEKKNTTKPLGFFMVVGSRHSSVTEQVYFPVSTGFRRFTYSELKKASNNFSEEIGSGGASVVYKARLKDNRIAAIKKLKNSGDQGEDEFQAEISTIGRMNHMNLIETWGYCAEGKHRLVVYEYMENGSLASNLWLDKLDWATRLNIVIGTAKGLAYGVVVLEIITGRSPCRANGEGLHICRHTPHAEYLYPSKSAICCEYSSHQTVEGYDAVVGFQSIAAAAVV</sequence>
<keyword evidence="4" id="KW-0245">EGF-like domain</keyword>
<keyword evidence="5" id="KW-0808">Transferase</keyword>
<evidence type="ECO:0000256" key="3">
    <source>
        <dbReference type="ARBA" id="ARBA00022527"/>
    </source>
</evidence>
<dbReference type="GO" id="GO:0016020">
    <property type="term" value="C:membrane"/>
    <property type="evidence" value="ECO:0007669"/>
    <property type="project" value="UniProtKB-SubCell"/>
</dbReference>
<dbReference type="Gene3D" id="2.90.10.10">
    <property type="entry name" value="Bulb-type lectin domain"/>
    <property type="match status" value="1"/>
</dbReference>
<proteinExistence type="predicted"/>
<reference evidence="21" key="1">
    <citation type="submission" date="2022-06" db="EMBL/GenBank/DDBJ databases">
        <title>Uncovering the hologenomic basis of an extraordinary plant invasion.</title>
        <authorList>
            <person name="Bieker V.C."/>
            <person name="Martin M.D."/>
            <person name="Gilbert T."/>
            <person name="Hodgins K."/>
            <person name="Battlay P."/>
            <person name="Petersen B."/>
            <person name="Wilson J."/>
        </authorList>
    </citation>
    <scope>NUCLEOTIDE SEQUENCE</scope>
    <source>
        <strain evidence="21">AA19_3_7</strain>
        <tissue evidence="21">Leaf</tissue>
    </source>
</reference>
<dbReference type="SUPFAM" id="SSF56112">
    <property type="entry name" value="Protein kinase-like (PK-like)"/>
    <property type="match status" value="1"/>
</dbReference>
<evidence type="ECO:0000256" key="12">
    <source>
        <dbReference type="ARBA" id="ARBA00023136"/>
    </source>
</evidence>
<keyword evidence="22" id="KW-1185">Reference proteome</keyword>
<comment type="catalytic activity">
    <reaction evidence="16">
        <text>L-threonyl-[protein] + ATP = O-phospho-L-threonyl-[protein] + ADP + H(+)</text>
        <dbReference type="Rhea" id="RHEA:46608"/>
        <dbReference type="Rhea" id="RHEA-COMP:11060"/>
        <dbReference type="Rhea" id="RHEA-COMP:11605"/>
        <dbReference type="ChEBI" id="CHEBI:15378"/>
        <dbReference type="ChEBI" id="CHEBI:30013"/>
        <dbReference type="ChEBI" id="CHEBI:30616"/>
        <dbReference type="ChEBI" id="CHEBI:61977"/>
        <dbReference type="ChEBI" id="CHEBI:456216"/>
        <dbReference type="EC" id="2.7.11.1"/>
    </reaction>
</comment>
<evidence type="ECO:0000256" key="17">
    <source>
        <dbReference type="ARBA" id="ARBA00048679"/>
    </source>
</evidence>
<gene>
    <name evidence="21" type="ORF">M8C21_033197</name>
</gene>
<evidence type="ECO:0000256" key="7">
    <source>
        <dbReference type="ARBA" id="ARBA00022729"/>
    </source>
</evidence>
<keyword evidence="6" id="KW-0812">Transmembrane</keyword>
<comment type="subcellular location">
    <subcellularLocation>
        <location evidence="1">Membrane</location>
        <topology evidence="1">Single-pass type I membrane protein</topology>
    </subcellularLocation>
</comment>
<dbReference type="InterPro" id="IPR001480">
    <property type="entry name" value="Bulb-type_lectin_dom"/>
</dbReference>
<dbReference type="Proteomes" id="UP001206925">
    <property type="component" value="Unassembled WGS sequence"/>
</dbReference>
<keyword evidence="10" id="KW-0067">ATP-binding</keyword>
<feature type="domain" description="Apple" evidence="20">
    <location>
        <begin position="105"/>
        <end position="190"/>
    </location>
</feature>
<dbReference type="Gene3D" id="1.10.510.10">
    <property type="entry name" value="Transferase(Phosphotransferase) domain 1"/>
    <property type="match status" value="1"/>
</dbReference>
<dbReference type="InterPro" id="IPR003609">
    <property type="entry name" value="Pan_app"/>
</dbReference>
<dbReference type="SMART" id="SM00108">
    <property type="entry name" value="B_lectin"/>
    <property type="match status" value="1"/>
</dbReference>
<dbReference type="PROSITE" id="PS50948">
    <property type="entry name" value="PAN"/>
    <property type="match status" value="1"/>
</dbReference>
<comment type="catalytic activity">
    <reaction evidence="17">
        <text>L-seryl-[protein] + ATP = O-phospho-L-seryl-[protein] + ADP + H(+)</text>
        <dbReference type="Rhea" id="RHEA:17989"/>
        <dbReference type="Rhea" id="RHEA-COMP:9863"/>
        <dbReference type="Rhea" id="RHEA-COMP:11604"/>
        <dbReference type="ChEBI" id="CHEBI:15378"/>
        <dbReference type="ChEBI" id="CHEBI:29999"/>
        <dbReference type="ChEBI" id="CHEBI:30616"/>
        <dbReference type="ChEBI" id="CHEBI:83421"/>
        <dbReference type="ChEBI" id="CHEBI:456216"/>
        <dbReference type="EC" id="2.7.11.1"/>
    </reaction>
</comment>
<evidence type="ECO:0000259" key="20">
    <source>
        <dbReference type="PROSITE" id="PS50948"/>
    </source>
</evidence>
<evidence type="ECO:0000256" key="1">
    <source>
        <dbReference type="ARBA" id="ARBA00004479"/>
    </source>
</evidence>
<evidence type="ECO:0000259" key="19">
    <source>
        <dbReference type="PROSITE" id="PS50927"/>
    </source>
</evidence>
<keyword evidence="13" id="KW-1015">Disulfide bond</keyword>
<dbReference type="InterPro" id="IPR011009">
    <property type="entry name" value="Kinase-like_dom_sf"/>
</dbReference>
<evidence type="ECO:0000259" key="18">
    <source>
        <dbReference type="PROSITE" id="PS50011"/>
    </source>
</evidence>
<dbReference type="SUPFAM" id="SSF51110">
    <property type="entry name" value="alpha-D-mannose-specific plant lectins"/>
    <property type="match status" value="1"/>
</dbReference>
<feature type="non-terminal residue" evidence="21">
    <location>
        <position position="1"/>
    </location>
</feature>
<keyword evidence="8" id="KW-0547">Nucleotide-binding</keyword>
<dbReference type="Pfam" id="PF00069">
    <property type="entry name" value="Pkinase"/>
    <property type="match status" value="1"/>
</dbReference>
<dbReference type="InterPro" id="IPR000719">
    <property type="entry name" value="Prot_kinase_dom"/>
</dbReference>
<evidence type="ECO:0000256" key="11">
    <source>
        <dbReference type="ARBA" id="ARBA00022989"/>
    </source>
</evidence>
<keyword evidence="3" id="KW-0723">Serine/threonine-protein kinase</keyword>
<keyword evidence="9" id="KW-0418">Kinase</keyword>
<evidence type="ECO:0000256" key="10">
    <source>
        <dbReference type="ARBA" id="ARBA00022840"/>
    </source>
</evidence>
<evidence type="ECO:0000256" key="16">
    <source>
        <dbReference type="ARBA" id="ARBA00047899"/>
    </source>
</evidence>
<dbReference type="PANTHER" id="PTHR47974">
    <property type="entry name" value="OS07G0415500 PROTEIN"/>
    <property type="match status" value="1"/>
</dbReference>
<keyword evidence="14" id="KW-0675">Receptor</keyword>
<dbReference type="CDD" id="cd01098">
    <property type="entry name" value="PAN_AP_plant"/>
    <property type="match status" value="1"/>
</dbReference>
<keyword evidence="11" id="KW-1133">Transmembrane helix</keyword>
<keyword evidence="7" id="KW-0732">Signal</keyword>
<evidence type="ECO:0000256" key="13">
    <source>
        <dbReference type="ARBA" id="ARBA00023157"/>
    </source>
</evidence>
<evidence type="ECO:0000313" key="22">
    <source>
        <dbReference type="Proteomes" id="UP001206925"/>
    </source>
</evidence>
<evidence type="ECO:0000313" key="21">
    <source>
        <dbReference type="EMBL" id="KAI7734121.1"/>
    </source>
</evidence>
<dbReference type="GO" id="GO:0005524">
    <property type="term" value="F:ATP binding"/>
    <property type="evidence" value="ECO:0007669"/>
    <property type="project" value="UniProtKB-KW"/>
</dbReference>
<feature type="domain" description="Protein kinase" evidence="18">
    <location>
        <begin position="266"/>
        <end position="442"/>
    </location>
</feature>
<dbReference type="FunFam" id="3.30.200.20:FF:000059">
    <property type="entry name" value="S-receptor-like serine/threonine-protein kinase"/>
    <property type="match status" value="1"/>
</dbReference>
<dbReference type="Gene3D" id="3.50.4.10">
    <property type="entry name" value="Hepatocyte Growth Factor"/>
    <property type="match status" value="1"/>
</dbReference>
<dbReference type="EC" id="2.7.11.1" evidence="2"/>
<feature type="domain" description="Bulb-type lectin" evidence="19">
    <location>
        <begin position="1"/>
        <end position="110"/>
    </location>
</feature>
<dbReference type="EMBL" id="JAMZMK010009825">
    <property type="protein sequence ID" value="KAI7734121.1"/>
    <property type="molecule type" value="Genomic_DNA"/>
</dbReference>
<keyword evidence="15" id="KW-0325">Glycoprotein</keyword>
<dbReference type="Pfam" id="PF00024">
    <property type="entry name" value="PAN_1"/>
    <property type="match status" value="1"/>
</dbReference>
<name>A0AAD5C4Z1_AMBAR</name>
<dbReference type="PROSITE" id="PS50011">
    <property type="entry name" value="PROTEIN_KINASE_DOM"/>
    <property type="match status" value="1"/>
</dbReference>
<dbReference type="PANTHER" id="PTHR47974:SF3">
    <property type="entry name" value="RECEPTOR-LIKE SERINE_THREONINE-PROTEIN KINASE"/>
    <property type="match status" value="1"/>
</dbReference>
<evidence type="ECO:0000256" key="2">
    <source>
        <dbReference type="ARBA" id="ARBA00012513"/>
    </source>
</evidence>
<evidence type="ECO:0000256" key="4">
    <source>
        <dbReference type="ARBA" id="ARBA00022536"/>
    </source>
</evidence>
<dbReference type="Pfam" id="PF01453">
    <property type="entry name" value="B_lectin"/>
    <property type="match status" value="1"/>
</dbReference>
<dbReference type="PROSITE" id="PS50927">
    <property type="entry name" value="BULB_LECTIN"/>
    <property type="match status" value="1"/>
</dbReference>
<evidence type="ECO:0000256" key="9">
    <source>
        <dbReference type="ARBA" id="ARBA00022777"/>
    </source>
</evidence>
<accession>A0AAD5C4Z1</accession>
<organism evidence="21 22">
    <name type="scientific">Ambrosia artemisiifolia</name>
    <name type="common">Common ragweed</name>
    <dbReference type="NCBI Taxonomy" id="4212"/>
    <lineage>
        <taxon>Eukaryota</taxon>
        <taxon>Viridiplantae</taxon>
        <taxon>Streptophyta</taxon>
        <taxon>Embryophyta</taxon>
        <taxon>Tracheophyta</taxon>
        <taxon>Spermatophyta</taxon>
        <taxon>Magnoliopsida</taxon>
        <taxon>eudicotyledons</taxon>
        <taxon>Gunneridae</taxon>
        <taxon>Pentapetalae</taxon>
        <taxon>asterids</taxon>
        <taxon>campanulids</taxon>
        <taxon>Asterales</taxon>
        <taxon>Asteraceae</taxon>
        <taxon>Asteroideae</taxon>
        <taxon>Heliantheae alliance</taxon>
        <taxon>Heliantheae</taxon>
        <taxon>Ambrosia</taxon>
    </lineage>
</organism>
<evidence type="ECO:0000256" key="15">
    <source>
        <dbReference type="ARBA" id="ARBA00023180"/>
    </source>
</evidence>
<dbReference type="GO" id="GO:0004674">
    <property type="term" value="F:protein serine/threonine kinase activity"/>
    <property type="evidence" value="ECO:0007669"/>
    <property type="project" value="UniProtKB-KW"/>
</dbReference>
<protein>
    <recommendedName>
        <fullName evidence="2">non-specific serine/threonine protein kinase</fullName>
        <ecNumber evidence="2">2.7.11.1</ecNumber>
    </recommendedName>
</protein>
<evidence type="ECO:0000256" key="6">
    <source>
        <dbReference type="ARBA" id="ARBA00022692"/>
    </source>
</evidence>
<evidence type="ECO:0000256" key="14">
    <source>
        <dbReference type="ARBA" id="ARBA00023170"/>
    </source>
</evidence>
<evidence type="ECO:0000256" key="8">
    <source>
        <dbReference type="ARBA" id="ARBA00022741"/>
    </source>
</evidence>
<comment type="caution">
    <text evidence="21">The sequence shown here is derived from an EMBL/GenBank/DDBJ whole genome shotgun (WGS) entry which is preliminary data.</text>
</comment>